<protein>
    <submittedName>
        <fullName evidence="1">Uncharacterized protein</fullName>
    </submittedName>
</protein>
<evidence type="ECO:0000313" key="1">
    <source>
        <dbReference type="EMBL" id="AXJ01497.1"/>
    </source>
</evidence>
<dbReference type="KEGG" id="cprv:CYPRO_2251"/>
<dbReference type="EMBL" id="CP027806">
    <property type="protein sequence ID" value="AXJ01497.1"/>
    <property type="molecule type" value="Genomic_DNA"/>
</dbReference>
<gene>
    <name evidence="1" type="ORF">CYPRO_2251</name>
</gene>
<evidence type="ECO:0000313" key="2">
    <source>
        <dbReference type="Proteomes" id="UP000254808"/>
    </source>
</evidence>
<name>A0A345ULZ5_9BACT</name>
<accession>A0A345ULZ5</accession>
<keyword evidence="2" id="KW-1185">Reference proteome</keyword>
<dbReference type="Proteomes" id="UP000254808">
    <property type="component" value="Chromosome"/>
</dbReference>
<dbReference type="AlphaFoldDB" id="A0A345ULZ5"/>
<reference evidence="1 2" key="1">
    <citation type="submission" date="2018-03" db="EMBL/GenBank/DDBJ databases">
        <title>Phenotypic and genomic properties of Cyclonatronum proteinivorum gen. nov., sp. nov., a haloalkaliphilic bacteroidete from soda lakes possessing Na+-translocating rhodopsin.</title>
        <authorList>
            <person name="Toshchakov S.V."/>
            <person name="Korzhenkov A."/>
            <person name="Samarov N.I."/>
            <person name="Kublanov I.V."/>
            <person name="Muntyan M.S."/>
            <person name="Sorokin D.Y."/>
        </authorList>
    </citation>
    <scope>NUCLEOTIDE SEQUENCE [LARGE SCALE GENOMIC DNA]</scope>
    <source>
        <strain evidence="1 2">Omega</strain>
    </source>
</reference>
<sequence>MEWIMLIFFGGNSVNITVFRDRLKDPKSKIGPLLFLVPGETKSVAQNE</sequence>
<proteinExistence type="predicted"/>
<organism evidence="1 2">
    <name type="scientific">Cyclonatronum proteinivorum</name>
    <dbReference type="NCBI Taxonomy" id="1457365"/>
    <lineage>
        <taxon>Bacteria</taxon>
        <taxon>Pseudomonadati</taxon>
        <taxon>Balneolota</taxon>
        <taxon>Balneolia</taxon>
        <taxon>Balneolales</taxon>
        <taxon>Cyclonatronaceae</taxon>
        <taxon>Cyclonatronum</taxon>
    </lineage>
</organism>